<dbReference type="KEGG" id="cber:B5D82_06920"/>
<name>A0A222G6H9_9GAMM</name>
<dbReference type="RefSeq" id="WP_081150205.1">
    <property type="nucleotide sequence ID" value="NZ_CP020465.1"/>
</dbReference>
<dbReference type="Proteomes" id="UP000202259">
    <property type="component" value="Chromosome"/>
</dbReference>
<dbReference type="PANTHER" id="PTHR35936:SF25">
    <property type="entry name" value="ABC TRANSPORTER SUBSTRATE-BINDING PROTEIN"/>
    <property type="match status" value="1"/>
</dbReference>
<keyword evidence="4" id="KW-1185">Reference proteome</keyword>
<comment type="similarity">
    <text evidence="1">Belongs to the bacterial solute-binding protein 3 family.</text>
</comment>
<evidence type="ECO:0000256" key="1">
    <source>
        <dbReference type="ARBA" id="ARBA00010333"/>
    </source>
</evidence>
<feature type="chain" id="PRO_5012194739" evidence="2">
    <location>
        <begin position="19"/>
        <end position="251"/>
    </location>
</feature>
<evidence type="ECO:0000313" key="3">
    <source>
        <dbReference type="EMBL" id="ASP47506.1"/>
    </source>
</evidence>
<dbReference type="Gene3D" id="3.40.190.10">
    <property type="entry name" value="Periplasmic binding protein-like II"/>
    <property type="match status" value="2"/>
</dbReference>
<reference evidence="3 4" key="1">
    <citation type="submission" date="2017-08" db="EMBL/GenBank/DDBJ databases">
        <title>Complete genome of Colwellia sp. NB097-1, a psychrophile bacterium ioslated from Bering Sea.</title>
        <authorList>
            <person name="Chen X."/>
        </authorList>
    </citation>
    <scope>NUCLEOTIDE SEQUENCE [LARGE SCALE GENOMIC DNA]</scope>
    <source>
        <strain evidence="3 4">NB097-1</strain>
    </source>
</reference>
<sequence>MDKIIICIAALFMGHSFAAQPLPVLTVASEEWQEYTNADGTGTYWDIVRAVYGKHYQLEFISTSWSRALTLVETRRADILVGSYKNTNRKLIFPQHHLDIEYPLYAIFDKNVHNIKGIDDLAGLTVAGKKDYGLQKFLPSSSHFYGVGYIDNVAKLIEKKRVDLAVAYQTNLYLADPDKRYSHQIIGTEAPLYLAFSHSAKGEKLKKLYDQKILKLVADGTLKQYFINVDEYQHAQLDTILPPKPSLPVQK</sequence>
<gene>
    <name evidence="3" type="ORF">B5D82_06920</name>
</gene>
<organism evidence="3 4">
    <name type="scientific">Cognaticolwellia beringensis</name>
    <dbReference type="NCBI Taxonomy" id="1967665"/>
    <lineage>
        <taxon>Bacteria</taxon>
        <taxon>Pseudomonadati</taxon>
        <taxon>Pseudomonadota</taxon>
        <taxon>Gammaproteobacteria</taxon>
        <taxon>Alteromonadales</taxon>
        <taxon>Colwelliaceae</taxon>
        <taxon>Cognaticolwellia</taxon>
    </lineage>
</organism>
<feature type="signal peptide" evidence="2">
    <location>
        <begin position="1"/>
        <end position="18"/>
    </location>
</feature>
<protein>
    <submittedName>
        <fullName evidence="3">Uncharacterized protein</fullName>
    </submittedName>
</protein>
<dbReference type="PANTHER" id="PTHR35936">
    <property type="entry name" value="MEMBRANE-BOUND LYTIC MUREIN TRANSGLYCOSYLASE F"/>
    <property type="match status" value="1"/>
</dbReference>
<dbReference type="EMBL" id="CP020465">
    <property type="protein sequence ID" value="ASP47506.1"/>
    <property type="molecule type" value="Genomic_DNA"/>
</dbReference>
<keyword evidence="2" id="KW-0732">Signal</keyword>
<proteinExistence type="inferred from homology"/>
<accession>A0A222G6H9</accession>
<evidence type="ECO:0000313" key="4">
    <source>
        <dbReference type="Proteomes" id="UP000202259"/>
    </source>
</evidence>
<dbReference type="SUPFAM" id="SSF53850">
    <property type="entry name" value="Periplasmic binding protein-like II"/>
    <property type="match status" value="1"/>
</dbReference>
<evidence type="ECO:0000256" key="2">
    <source>
        <dbReference type="SAM" id="SignalP"/>
    </source>
</evidence>
<dbReference type="AlphaFoldDB" id="A0A222G6H9"/>